<comment type="caution">
    <text evidence="1">The sequence shown here is derived from an EMBL/GenBank/DDBJ whole genome shotgun (WGS) entry which is preliminary data.</text>
</comment>
<dbReference type="Proteomes" id="UP000186922">
    <property type="component" value="Unassembled WGS sequence"/>
</dbReference>
<evidence type="ECO:0000313" key="2">
    <source>
        <dbReference type="Proteomes" id="UP000186922"/>
    </source>
</evidence>
<evidence type="ECO:0000313" key="1">
    <source>
        <dbReference type="EMBL" id="GAU94469.1"/>
    </source>
</evidence>
<reference evidence="1 2" key="1">
    <citation type="journal article" date="2016" name="Nat. Commun.">
        <title>Extremotolerant tardigrade genome and improved radiotolerance of human cultured cells by tardigrade-unique protein.</title>
        <authorList>
            <person name="Hashimoto T."/>
            <person name="Horikawa D.D."/>
            <person name="Saito Y."/>
            <person name="Kuwahara H."/>
            <person name="Kozuka-Hata H."/>
            <person name="Shin-I T."/>
            <person name="Minakuchi Y."/>
            <person name="Ohishi K."/>
            <person name="Motoyama A."/>
            <person name="Aizu T."/>
            <person name="Enomoto A."/>
            <person name="Kondo K."/>
            <person name="Tanaka S."/>
            <person name="Hara Y."/>
            <person name="Koshikawa S."/>
            <person name="Sagara H."/>
            <person name="Miura T."/>
            <person name="Yokobori S."/>
            <person name="Miyagawa K."/>
            <person name="Suzuki Y."/>
            <person name="Kubo T."/>
            <person name="Oyama M."/>
            <person name="Kohara Y."/>
            <person name="Fujiyama A."/>
            <person name="Arakawa K."/>
            <person name="Katayama T."/>
            <person name="Toyoda A."/>
            <person name="Kunieda T."/>
        </authorList>
    </citation>
    <scope>NUCLEOTIDE SEQUENCE [LARGE SCALE GENOMIC DNA]</scope>
    <source>
        <strain evidence="1 2">YOKOZUNA-1</strain>
    </source>
</reference>
<gene>
    <name evidence="1" type="primary">RvY_06240-1</name>
    <name evidence="1" type="synonym">RvY_06240.1</name>
    <name evidence="1" type="ORF">RvY_06240</name>
</gene>
<name>A0A1D1UXV9_RAMVA</name>
<proteinExistence type="predicted"/>
<keyword evidence="2" id="KW-1185">Reference proteome</keyword>
<accession>A0A1D1UXV9</accession>
<sequence length="92" mass="10594">MTVQLYMKTARSSVDELEICALKQILADRKLRGTIYKRFLHPVFGLDESDSVEVSMAKISCFNHSEFFALAKTSFVQPFTEWLLSHRSSTFL</sequence>
<organism evidence="1 2">
    <name type="scientific">Ramazzottius varieornatus</name>
    <name type="common">Water bear</name>
    <name type="synonym">Tardigrade</name>
    <dbReference type="NCBI Taxonomy" id="947166"/>
    <lineage>
        <taxon>Eukaryota</taxon>
        <taxon>Metazoa</taxon>
        <taxon>Ecdysozoa</taxon>
        <taxon>Tardigrada</taxon>
        <taxon>Eutardigrada</taxon>
        <taxon>Parachela</taxon>
        <taxon>Hypsibioidea</taxon>
        <taxon>Ramazzottiidae</taxon>
        <taxon>Ramazzottius</taxon>
    </lineage>
</organism>
<protein>
    <submittedName>
        <fullName evidence="1">Uncharacterized protein</fullName>
    </submittedName>
</protein>
<dbReference type="EMBL" id="BDGG01000002">
    <property type="protein sequence ID" value="GAU94469.1"/>
    <property type="molecule type" value="Genomic_DNA"/>
</dbReference>
<dbReference type="AlphaFoldDB" id="A0A1D1UXV9"/>